<evidence type="ECO:0000256" key="1">
    <source>
        <dbReference type="ARBA" id="ARBA00004952"/>
    </source>
</evidence>
<dbReference type="SUPFAM" id="SSF51690">
    <property type="entry name" value="Nicotinate/Quinolinate PRTase C-terminal domain-like"/>
    <property type="match status" value="1"/>
</dbReference>
<dbReference type="InterPro" id="IPR041619">
    <property type="entry name" value="NAPRTase_C"/>
</dbReference>
<dbReference type="PATRIC" id="fig|1265738.3.peg.1815"/>
<evidence type="ECO:0000256" key="2">
    <source>
        <dbReference type="ARBA" id="ARBA00013236"/>
    </source>
</evidence>
<dbReference type="Gene3D" id="3.20.140.10">
    <property type="entry name" value="nicotinate phosphoribosyltransferase"/>
    <property type="match status" value="1"/>
</dbReference>
<keyword evidence="4" id="KW-0436">Ligase</keyword>
<keyword evidence="5" id="KW-0662">Pyridine nucleotide biosynthesis</keyword>
<keyword evidence="7" id="KW-0808">Transferase</keyword>
<proteinExistence type="predicted"/>
<accession>M5RPL7</accession>
<comment type="pathway">
    <text evidence="1">Cofactor biosynthesis; NAD(+) biosynthesis; nicotinate D-ribonucleotide from nicotinate: step 1/1.</text>
</comment>
<dbReference type="Proteomes" id="UP000011991">
    <property type="component" value="Unassembled WGS sequence"/>
</dbReference>
<dbReference type="InterPro" id="IPR007229">
    <property type="entry name" value="Nic_PRibTrfase-Fam"/>
</dbReference>
<evidence type="ECO:0000256" key="4">
    <source>
        <dbReference type="ARBA" id="ARBA00022598"/>
    </source>
</evidence>
<evidence type="ECO:0000259" key="6">
    <source>
        <dbReference type="Pfam" id="PF17956"/>
    </source>
</evidence>
<evidence type="ECO:0000256" key="5">
    <source>
        <dbReference type="ARBA" id="ARBA00022642"/>
    </source>
</evidence>
<dbReference type="GO" id="GO:0034355">
    <property type="term" value="P:NAD+ biosynthetic process via the salvage pathway"/>
    <property type="evidence" value="ECO:0007669"/>
    <property type="project" value="TreeGrafter"/>
</dbReference>
<reference evidence="7 8" key="1">
    <citation type="journal article" date="2013" name="Mar. Genomics">
        <title>Expression of sulfatases in Rhodopirellula baltica and the diversity of sulfatases in the genus Rhodopirellula.</title>
        <authorList>
            <person name="Wegner C.E."/>
            <person name="Richter-Heitmann T."/>
            <person name="Klindworth A."/>
            <person name="Klockow C."/>
            <person name="Richter M."/>
            <person name="Achstetter T."/>
            <person name="Glockner F.O."/>
            <person name="Harder J."/>
        </authorList>
    </citation>
    <scope>NUCLEOTIDE SEQUENCE [LARGE SCALE GENOMIC DNA]</scope>
    <source>
        <strain evidence="7 8">SM1</strain>
    </source>
</reference>
<organism evidence="7 8">
    <name type="scientific">Rhodopirellula maiorica SM1</name>
    <dbReference type="NCBI Taxonomy" id="1265738"/>
    <lineage>
        <taxon>Bacteria</taxon>
        <taxon>Pseudomonadati</taxon>
        <taxon>Planctomycetota</taxon>
        <taxon>Planctomycetia</taxon>
        <taxon>Pirellulales</taxon>
        <taxon>Pirellulaceae</taxon>
        <taxon>Novipirellula</taxon>
    </lineage>
</organism>
<dbReference type="EMBL" id="ANOG01000266">
    <property type="protein sequence ID" value="EMI21240.1"/>
    <property type="molecule type" value="Genomic_DNA"/>
</dbReference>
<evidence type="ECO:0000313" key="8">
    <source>
        <dbReference type="Proteomes" id="UP000011991"/>
    </source>
</evidence>
<dbReference type="GO" id="GO:0004516">
    <property type="term" value="F:nicotinate phosphoribosyltransferase activity"/>
    <property type="evidence" value="ECO:0007669"/>
    <property type="project" value="UniProtKB-EC"/>
</dbReference>
<evidence type="ECO:0000313" key="7">
    <source>
        <dbReference type="EMBL" id="EMI21240.1"/>
    </source>
</evidence>
<keyword evidence="8" id="KW-1185">Reference proteome</keyword>
<dbReference type="PANTHER" id="PTHR11098">
    <property type="entry name" value="NICOTINATE PHOSPHORIBOSYLTRANSFERASE"/>
    <property type="match status" value="1"/>
</dbReference>
<protein>
    <recommendedName>
        <fullName evidence="2">nicotinate phosphoribosyltransferase</fullName>
        <ecNumber evidence="2">6.3.4.21</ecNumber>
    </recommendedName>
</protein>
<gene>
    <name evidence="7" type="ORF">RMSM_01824</name>
</gene>
<name>M5RPL7_9BACT</name>
<dbReference type="PANTHER" id="PTHR11098:SF1">
    <property type="entry name" value="NICOTINATE PHOSPHORIBOSYLTRANSFERASE"/>
    <property type="match status" value="1"/>
</dbReference>
<dbReference type="GO" id="GO:0005829">
    <property type="term" value="C:cytosol"/>
    <property type="evidence" value="ECO:0007669"/>
    <property type="project" value="TreeGrafter"/>
</dbReference>
<dbReference type="Pfam" id="PF17956">
    <property type="entry name" value="NAPRTase_C"/>
    <property type="match status" value="1"/>
</dbReference>
<dbReference type="UniPathway" id="UPA00253">
    <property type="reaction ID" value="UER00457"/>
</dbReference>
<comment type="caution">
    <text evidence="7">The sequence shown here is derived from an EMBL/GenBank/DDBJ whole genome shotgun (WGS) entry which is preliminary data.</text>
</comment>
<keyword evidence="7" id="KW-0328">Glycosyltransferase</keyword>
<evidence type="ECO:0000256" key="3">
    <source>
        <dbReference type="ARBA" id="ARBA00022553"/>
    </source>
</evidence>
<keyword evidence="3" id="KW-0597">Phosphoprotein</keyword>
<dbReference type="AlphaFoldDB" id="M5RPL7"/>
<sequence length="166" mass="18892">MTGYEQPALGGVYKLSAICDAGGRWHDRVKLSEQPIKTSSPGIQQVRRYYQANQAIADVIYDIRDGTAASPCMVPIGDDQVRRFDEEKFKENWQSEDLLVPVLRDGRRVGQWPTIHQIRERTKKQLAMFSSDVRQLVRPAVYPTGLDVQLFETKRKLMATASPFHG</sequence>
<dbReference type="EC" id="6.3.4.21" evidence="2"/>
<dbReference type="GO" id="GO:0016757">
    <property type="term" value="F:glycosyltransferase activity"/>
    <property type="evidence" value="ECO:0007669"/>
    <property type="project" value="UniProtKB-KW"/>
</dbReference>
<feature type="domain" description="Nicotinate phosphoribosyltransferase C-terminal" evidence="6">
    <location>
        <begin position="45"/>
        <end position="154"/>
    </location>
</feature>
<dbReference type="InterPro" id="IPR036068">
    <property type="entry name" value="Nicotinate_pribotase-like_C"/>
</dbReference>